<organism evidence="3">
    <name type="scientific">viral metagenome</name>
    <dbReference type="NCBI Taxonomy" id="1070528"/>
    <lineage>
        <taxon>unclassified sequences</taxon>
        <taxon>metagenomes</taxon>
        <taxon>organismal metagenomes</taxon>
    </lineage>
</organism>
<dbReference type="Pfam" id="PF04451">
    <property type="entry name" value="Capsid_NCLDV"/>
    <property type="match status" value="1"/>
</dbReference>
<dbReference type="InterPro" id="IPR016112">
    <property type="entry name" value="VP_dsDNA_II"/>
</dbReference>
<reference evidence="3" key="1">
    <citation type="journal article" date="2020" name="Nature">
        <title>Giant virus diversity and host interactions through global metagenomics.</title>
        <authorList>
            <person name="Schulz F."/>
            <person name="Roux S."/>
            <person name="Paez-Espino D."/>
            <person name="Jungbluth S."/>
            <person name="Walsh D.A."/>
            <person name="Denef V.J."/>
            <person name="McMahon K.D."/>
            <person name="Konstantinidis K.T."/>
            <person name="Eloe-Fadrosh E.A."/>
            <person name="Kyrpides N.C."/>
            <person name="Woyke T."/>
        </authorList>
    </citation>
    <scope>NUCLEOTIDE SEQUENCE</scope>
    <source>
        <strain evidence="3">GVMAG-M-3300027206-1</strain>
    </source>
</reference>
<dbReference type="Gene3D" id="2.70.9.10">
    <property type="entry name" value="Adenovirus Type 2 Hexon, domain 4"/>
    <property type="match status" value="1"/>
</dbReference>
<proteinExistence type="predicted"/>
<dbReference type="Gene3D" id="2.70.9.20">
    <property type="entry name" value="Major capsid protein Vp54"/>
    <property type="match status" value="1"/>
</dbReference>
<accession>A0A6C0JD41</accession>
<evidence type="ECO:0000259" key="2">
    <source>
        <dbReference type="Pfam" id="PF16903"/>
    </source>
</evidence>
<dbReference type="InterPro" id="IPR038519">
    <property type="entry name" value="MCP_C_sf"/>
</dbReference>
<evidence type="ECO:0008006" key="4">
    <source>
        <dbReference type="Google" id="ProtNLM"/>
    </source>
</evidence>
<dbReference type="SUPFAM" id="SSF49749">
    <property type="entry name" value="Group II dsDNA viruses VP"/>
    <property type="match status" value="2"/>
</dbReference>
<name>A0A6C0JD41_9ZZZZ</name>
<evidence type="ECO:0000313" key="3">
    <source>
        <dbReference type="EMBL" id="QHU03755.1"/>
    </source>
</evidence>
<protein>
    <recommendedName>
        <fullName evidence="4">Major capsid protein N-terminal domain-containing protein</fullName>
    </recommendedName>
</protein>
<feature type="domain" description="Major capsid protein N-terminal" evidence="2">
    <location>
        <begin position="30"/>
        <end position="235"/>
    </location>
</feature>
<dbReference type="InterPro" id="IPR031654">
    <property type="entry name" value="Capsid_N"/>
</dbReference>
<dbReference type="AlphaFoldDB" id="A0A6C0JD41"/>
<dbReference type="EMBL" id="MN740387">
    <property type="protein sequence ID" value="QHU03755.1"/>
    <property type="molecule type" value="Genomic_DNA"/>
</dbReference>
<feature type="domain" description="Major capsid protein C-terminal" evidence="1">
    <location>
        <begin position="250"/>
        <end position="435"/>
    </location>
</feature>
<dbReference type="GO" id="GO:0005198">
    <property type="term" value="F:structural molecule activity"/>
    <property type="evidence" value="ECO:0007669"/>
    <property type="project" value="InterPro"/>
</dbReference>
<evidence type="ECO:0000259" key="1">
    <source>
        <dbReference type="Pfam" id="PF04451"/>
    </source>
</evidence>
<sequence length="443" mass="50539">MDIVVMAGQIQLMATGPQEEFFTLDPDYSHFIESFKRHSNFSREYVDIDSENGADFGKKVRFKIPQNQGDILKTISVKCTLPEILTSTTMYIESVAHALIEHVELIIGGKVIQRITSDYLQIYSEHNVTQTKQKALEQLIGKYPLRTTDKKVGEVISGGGGNTGIIIHDTLGLNTDETFFIDIPFYFYNHPELAIPLCAITKQEVEVEFKLRDVQDLVIKGDGTYITLNETLKIKEFQLCTELVFIDCEERIKFQKMKRDYLITQIQQNVFDVNAGVNTGKFKLDFDNPVKELYFVIQRQGTTGDGVSQGNFVTVFDYDNTASVEGGKFILYENLDHLTLTLDGQDIITRDTGNVIFLKAVQGAIHHSKTQLIRRFYSYSFALQPEEWYPTGQVNFSLVKEQLVNLSLTNCPDFNRQVRIYALSYNTLRIREGIAETLFDSKQ</sequence>
<dbReference type="InterPro" id="IPR007542">
    <property type="entry name" value="MCP_C"/>
</dbReference>
<dbReference type="Pfam" id="PF16903">
    <property type="entry name" value="Capsid_N"/>
    <property type="match status" value="1"/>
</dbReference>